<proteinExistence type="predicted"/>
<dbReference type="Proteomes" id="UP000619536">
    <property type="component" value="Unassembled WGS sequence"/>
</dbReference>
<reference evidence="1" key="2">
    <citation type="submission" date="2020-09" db="EMBL/GenBank/DDBJ databases">
        <authorList>
            <person name="Sun Q."/>
            <person name="Sedlacek I."/>
        </authorList>
    </citation>
    <scope>NUCLEOTIDE SEQUENCE</scope>
    <source>
        <strain evidence="1">CCM 8606</strain>
    </source>
</reference>
<dbReference type="InterPro" id="IPR029033">
    <property type="entry name" value="His_PPase_superfam"/>
</dbReference>
<dbReference type="SUPFAM" id="SSF53254">
    <property type="entry name" value="Phosphoglycerate mutase-like"/>
    <property type="match status" value="1"/>
</dbReference>
<organism evidence="1 2">
    <name type="scientific">Galliscardovia ingluviei</name>
    <dbReference type="NCBI Taxonomy" id="1769422"/>
    <lineage>
        <taxon>Bacteria</taxon>
        <taxon>Bacillati</taxon>
        <taxon>Actinomycetota</taxon>
        <taxon>Actinomycetes</taxon>
        <taxon>Bifidobacteriales</taxon>
        <taxon>Bifidobacteriaceae</taxon>
        <taxon>Galliscardovia</taxon>
    </lineage>
</organism>
<dbReference type="RefSeq" id="WP_188355180.1">
    <property type="nucleotide sequence ID" value="NZ_BMDH01000002.1"/>
</dbReference>
<dbReference type="CDD" id="cd07067">
    <property type="entry name" value="HP_PGM_like"/>
    <property type="match status" value="1"/>
</dbReference>
<evidence type="ECO:0000313" key="1">
    <source>
        <dbReference type="EMBL" id="GGI14293.1"/>
    </source>
</evidence>
<dbReference type="Gene3D" id="3.40.50.1240">
    <property type="entry name" value="Phosphoglycerate mutase-like"/>
    <property type="match status" value="1"/>
</dbReference>
<dbReference type="GO" id="GO:0016791">
    <property type="term" value="F:phosphatase activity"/>
    <property type="evidence" value="ECO:0007669"/>
    <property type="project" value="TreeGrafter"/>
</dbReference>
<dbReference type="SMART" id="SM00855">
    <property type="entry name" value="PGAM"/>
    <property type="match status" value="1"/>
</dbReference>
<dbReference type="Pfam" id="PF00300">
    <property type="entry name" value="His_Phos_1"/>
    <property type="match status" value="1"/>
</dbReference>
<dbReference type="AlphaFoldDB" id="A0A8J3AH33"/>
<dbReference type="PANTHER" id="PTHR48100">
    <property type="entry name" value="BROAD-SPECIFICITY PHOSPHATASE YOR283W-RELATED"/>
    <property type="match status" value="1"/>
</dbReference>
<dbReference type="InterPro" id="IPR013078">
    <property type="entry name" value="His_Pase_superF_clade-1"/>
</dbReference>
<dbReference type="PANTHER" id="PTHR48100:SF51">
    <property type="entry name" value="PHOSPHOGLYCERATE MUTASE"/>
    <property type="match status" value="1"/>
</dbReference>
<dbReference type="GO" id="GO:0005737">
    <property type="term" value="C:cytoplasm"/>
    <property type="evidence" value="ECO:0007669"/>
    <property type="project" value="TreeGrafter"/>
</dbReference>
<gene>
    <name evidence="1" type="primary">gpm</name>
    <name evidence="1" type="ORF">GCM10007377_10210</name>
</gene>
<comment type="caution">
    <text evidence="1">The sequence shown here is derived from an EMBL/GenBank/DDBJ whole genome shotgun (WGS) entry which is preliminary data.</text>
</comment>
<protein>
    <submittedName>
        <fullName evidence="1">Phosphoglycerate mutase</fullName>
    </submittedName>
</protein>
<keyword evidence="2" id="KW-1185">Reference proteome</keyword>
<reference evidence="1" key="1">
    <citation type="journal article" date="2014" name="Int. J. Syst. Evol. Microbiol.">
        <title>Complete genome sequence of Corynebacterium casei LMG S-19264T (=DSM 44701T), isolated from a smear-ripened cheese.</title>
        <authorList>
            <consortium name="US DOE Joint Genome Institute (JGI-PGF)"/>
            <person name="Walter F."/>
            <person name="Albersmeier A."/>
            <person name="Kalinowski J."/>
            <person name="Ruckert C."/>
        </authorList>
    </citation>
    <scope>NUCLEOTIDE SEQUENCE</scope>
    <source>
        <strain evidence="1">CCM 8606</strain>
    </source>
</reference>
<sequence>MSVTTVHLVRHGEVENPDHILYERLEGFPLSERGERMAAATGEFMASFAPFQNVAHVVSSPLERTRQTAQIITDRINTFRQTHHLPALVCHTDERLIEASNEFRGTRIGYGQGALWRPKNWKLIANLHKPSWGESYEHIAQRMHEVVLDLVDAHPGQQVLAVSHESPIWSLRMLLEQGSPEHWMFARRTALASITSLSFDCDSHELLSISYANPAADVA</sequence>
<accession>A0A8J3AH33</accession>
<dbReference type="InterPro" id="IPR050275">
    <property type="entry name" value="PGM_Phosphatase"/>
</dbReference>
<evidence type="ECO:0000313" key="2">
    <source>
        <dbReference type="Proteomes" id="UP000619536"/>
    </source>
</evidence>
<name>A0A8J3AH33_9BIFI</name>
<dbReference type="EMBL" id="BMDH01000002">
    <property type="protein sequence ID" value="GGI14293.1"/>
    <property type="molecule type" value="Genomic_DNA"/>
</dbReference>